<keyword evidence="1" id="KW-0732">Signal</keyword>
<evidence type="ECO:0000313" key="4">
    <source>
        <dbReference type="Proteomes" id="UP000051861"/>
    </source>
</evidence>
<sequence length="441" mass="49137">MLKRIVLIGIAVALCGSGAWSFTDVPSDHWAYPYVEKLVTEYQVISGYPDNTYRGEKTLNRYEFSKALVAALSYIETTREVNLKAETTKEVKFKDVKTTHWAYPYLMDLVSKYQIITGFPDGTFKGQRTLNRNEVSVAVAKALGRVEEAAGSPVKLKEVTLTDLPPDHWAYPSVQKLISAGIINPFEDGSFQGKKDVSRYLLAYILARFIDFSLQKLERVEVLPPSKLVERSLEISSRPMAYVSGGMGNIYENNSGTNNWMGFNASACYGNIFRLWRFSGNYEISGKYGFNQIYYMVPSGGGGVSGSVVNENRYELELNTIHPIVKFYGIDGKLLLGLKYINLSNPTAPTDFTGLNLGAATAAQIYGRDVLIRAFYSLPLARVNVTPSVLGQPSQLFDYEASINARLLSYPVLLGLSGEIMTLSGGSARFYNMFFVRYFLI</sequence>
<gene>
    <name evidence="3" type="ORF">AMJ44_05545</name>
</gene>
<feature type="domain" description="SLH" evidence="2">
    <location>
        <begin position="18"/>
        <end position="82"/>
    </location>
</feature>
<feature type="domain" description="SLH" evidence="2">
    <location>
        <begin position="89"/>
        <end position="153"/>
    </location>
</feature>
<dbReference type="PROSITE" id="PS51272">
    <property type="entry name" value="SLH"/>
    <property type="match status" value="3"/>
</dbReference>
<feature type="chain" id="PRO_5006640369" description="SLH domain-containing protein" evidence="1">
    <location>
        <begin position="22"/>
        <end position="441"/>
    </location>
</feature>
<feature type="signal peptide" evidence="1">
    <location>
        <begin position="1"/>
        <end position="21"/>
    </location>
</feature>
<dbReference type="EMBL" id="LIZX01000041">
    <property type="protein sequence ID" value="KPJ68741.1"/>
    <property type="molecule type" value="Genomic_DNA"/>
</dbReference>
<organism evidence="3 4">
    <name type="scientific">candidate division WOR-1 bacterium DG_54_3</name>
    <dbReference type="NCBI Taxonomy" id="1703775"/>
    <lineage>
        <taxon>Bacteria</taxon>
        <taxon>Bacillati</taxon>
        <taxon>Saganbacteria</taxon>
    </lineage>
</organism>
<proteinExistence type="predicted"/>
<feature type="domain" description="SLH" evidence="2">
    <location>
        <begin position="157"/>
        <end position="220"/>
    </location>
</feature>
<dbReference type="Pfam" id="PF00395">
    <property type="entry name" value="SLH"/>
    <property type="match status" value="3"/>
</dbReference>
<name>A0A0S7Y1U7_UNCSA</name>
<dbReference type="PATRIC" id="fig|1703775.3.peg.2009"/>
<evidence type="ECO:0000259" key="2">
    <source>
        <dbReference type="PROSITE" id="PS51272"/>
    </source>
</evidence>
<dbReference type="AlphaFoldDB" id="A0A0S7Y1U7"/>
<comment type="caution">
    <text evidence="3">The sequence shown here is derived from an EMBL/GenBank/DDBJ whole genome shotgun (WGS) entry which is preliminary data.</text>
</comment>
<dbReference type="Proteomes" id="UP000051861">
    <property type="component" value="Unassembled WGS sequence"/>
</dbReference>
<dbReference type="PANTHER" id="PTHR43308">
    <property type="entry name" value="OUTER MEMBRANE PROTEIN ALPHA-RELATED"/>
    <property type="match status" value="1"/>
</dbReference>
<dbReference type="InterPro" id="IPR051465">
    <property type="entry name" value="Cell_Envelope_Struct_Comp"/>
</dbReference>
<protein>
    <recommendedName>
        <fullName evidence="2">SLH domain-containing protein</fullName>
    </recommendedName>
</protein>
<reference evidence="3 4" key="1">
    <citation type="journal article" date="2015" name="Microbiome">
        <title>Genomic resolution of linkages in carbon, nitrogen, and sulfur cycling among widespread estuary sediment bacteria.</title>
        <authorList>
            <person name="Baker B.J."/>
            <person name="Lazar C.S."/>
            <person name="Teske A.P."/>
            <person name="Dick G.J."/>
        </authorList>
    </citation>
    <scope>NUCLEOTIDE SEQUENCE [LARGE SCALE GENOMIC DNA]</scope>
    <source>
        <strain evidence="3">DG_54_3</strain>
    </source>
</reference>
<accession>A0A0S7Y1U7</accession>
<evidence type="ECO:0000256" key="1">
    <source>
        <dbReference type="SAM" id="SignalP"/>
    </source>
</evidence>
<dbReference type="InterPro" id="IPR001119">
    <property type="entry name" value="SLH_dom"/>
</dbReference>
<evidence type="ECO:0000313" key="3">
    <source>
        <dbReference type="EMBL" id="KPJ68741.1"/>
    </source>
</evidence>